<feature type="transmembrane region" description="Helical" evidence="1">
    <location>
        <begin position="47"/>
        <end position="67"/>
    </location>
</feature>
<comment type="caution">
    <text evidence="2">The sequence shown here is derived from an EMBL/GenBank/DDBJ whole genome shotgun (WGS) entry which is preliminary data.</text>
</comment>
<evidence type="ECO:0000313" key="2">
    <source>
        <dbReference type="EMBL" id="MCF3946878.1"/>
    </source>
</evidence>
<name>A0ABS9DXM3_9PROT</name>
<evidence type="ECO:0000313" key="3">
    <source>
        <dbReference type="Proteomes" id="UP001521209"/>
    </source>
</evidence>
<dbReference type="Proteomes" id="UP001521209">
    <property type="component" value="Unassembled WGS sequence"/>
</dbReference>
<keyword evidence="3" id="KW-1185">Reference proteome</keyword>
<proteinExistence type="predicted"/>
<reference evidence="2 3" key="1">
    <citation type="submission" date="2022-01" db="EMBL/GenBank/DDBJ databases">
        <authorList>
            <person name="Won M."/>
            <person name="Kim S.-J."/>
            <person name="Kwon S.-W."/>
        </authorList>
    </citation>
    <scope>NUCLEOTIDE SEQUENCE [LARGE SCALE GENOMIC DNA]</scope>
    <source>
        <strain evidence="2 3">KCTC 23505</strain>
    </source>
</reference>
<organism evidence="2 3">
    <name type="scientific">Acidiphilium iwatense</name>
    <dbReference type="NCBI Taxonomy" id="768198"/>
    <lineage>
        <taxon>Bacteria</taxon>
        <taxon>Pseudomonadati</taxon>
        <taxon>Pseudomonadota</taxon>
        <taxon>Alphaproteobacteria</taxon>
        <taxon>Acetobacterales</taxon>
        <taxon>Acidocellaceae</taxon>
        <taxon>Acidiphilium</taxon>
    </lineage>
</organism>
<accession>A0ABS9DXM3</accession>
<keyword evidence="1" id="KW-0812">Transmembrane</keyword>
<protein>
    <submittedName>
        <fullName evidence="2">Uncharacterized protein</fullName>
    </submittedName>
</protein>
<dbReference type="RefSeq" id="WP_235704108.1">
    <property type="nucleotide sequence ID" value="NZ_JAKGBZ010000014.1"/>
</dbReference>
<evidence type="ECO:0000256" key="1">
    <source>
        <dbReference type="SAM" id="Phobius"/>
    </source>
</evidence>
<gene>
    <name evidence="2" type="ORF">L2A60_09315</name>
</gene>
<dbReference type="EMBL" id="JAKGBZ010000014">
    <property type="protein sequence ID" value="MCF3946878.1"/>
    <property type="molecule type" value="Genomic_DNA"/>
</dbReference>
<keyword evidence="1" id="KW-0472">Membrane</keyword>
<sequence>MVDAPSELPLRAGPPPTSPPLPIALMIASLGIIGPILFVRVAVPSPFLSIAALLLPIAGIIALFGSVESLRRRHADRTVRTRAVIGKEGILLLSRPGESEHHPWSGIAAAHATKSSLTLHLKGETGKRTRRAIRYGGLETPVDLIESRIRAGLASSRETVMES</sequence>
<feature type="transmembrane region" description="Helical" evidence="1">
    <location>
        <begin position="21"/>
        <end position="41"/>
    </location>
</feature>
<keyword evidence="1" id="KW-1133">Transmembrane helix</keyword>